<dbReference type="PANTHER" id="PTHR38767">
    <property type="entry name" value="DNA POLYMERASE III SUBUNIT CHI"/>
    <property type="match status" value="1"/>
</dbReference>
<sequence length="149" mass="17093">MAMATFYIVKDNSPQVHTAGLEQYVVFLCQHFANQGAKVYLQCQDKSHAEHFAELFWQVEPSVFIAHNLVGEGPKYGTHIEIGHVGAKPSYQRQLAINVADNQTTFAHNFAEVIDFVPCEENAKQRSRERYKLYRQAGYQLQTIEIQYP</sequence>
<evidence type="ECO:0000313" key="1">
    <source>
        <dbReference type="EMBL" id="MCA2017590.1"/>
    </source>
</evidence>
<dbReference type="SUPFAM" id="SSF102400">
    <property type="entry name" value="DNA polymerase III chi subunit"/>
    <property type="match status" value="1"/>
</dbReference>
<evidence type="ECO:0000313" key="2">
    <source>
        <dbReference type="Proteomes" id="UP001199044"/>
    </source>
</evidence>
<gene>
    <name evidence="1" type="ORF">LDJ79_15800</name>
</gene>
<dbReference type="InterPro" id="IPR036768">
    <property type="entry name" value="PolIII_chi_sf"/>
</dbReference>
<dbReference type="Gene3D" id="3.40.50.10110">
    <property type="entry name" value="DNA polymerase III subunit chi"/>
    <property type="match status" value="1"/>
</dbReference>
<reference evidence="2" key="1">
    <citation type="submission" date="2023-07" db="EMBL/GenBank/DDBJ databases">
        <title>Molecular identification of indigenous halophilic bacteria isolated from red sea cost, biodegradation of synthetic dyes and assessment of degraded metabolite toxicity.</title>
        <authorList>
            <person name="Chaieb K."/>
            <person name="Altayb H.N."/>
        </authorList>
    </citation>
    <scope>NUCLEOTIDE SEQUENCE [LARGE SCALE GENOMIC DNA]</scope>
    <source>
        <strain evidence="2">K20</strain>
    </source>
</reference>
<organism evidence="1 2">
    <name type="scientific">Vibrio tritonius</name>
    <dbReference type="NCBI Taxonomy" id="1435069"/>
    <lineage>
        <taxon>Bacteria</taxon>
        <taxon>Pseudomonadati</taxon>
        <taxon>Pseudomonadota</taxon>
        <taxon>Gammaproteobacteria</taxon>
        <taxon>Vibrionales</taxon>
        <taxon>Vibrionaceae</taxon>
        <taxon>Vibrio</taxon>
    </lineage>
</organism>
<accession>A0ABS7YPJ0</accession>
<dbReference type="PANTHER" id="PTHR38767:SF1">
    <property type="entry name" value="DNA POLYMERASE III SUBUNIT CHI"/>
    <property type="match status" value="1"/>
</dbReference>
<dbReference type="Pfam" id="PF04364">
    <property type="entry name" value="DNA_pol3_chi"/>
    <property type="match status" value="1"/>
</dbReference>
<proteinExistence type="predicted"/>
<name>A0ABS7YPJ0_9VIBR</name>
<dbReference type="InterPro" id="IPR007459">
    <property type="entry name" value="DNA_pol3_chi"/>
</dbReference>
<dbReference type="EMBL" id="JAIWIU010000110">
    <property type="protein sequence ID" value="MCA2017590.1"/>
    <property type="molecule type" value="Genomic_DNA"/>
</dbReference>
<protein>
    <submittedName>
        <fullName evidence="1">DNA polymerase III subunit chi</fullName>
    </submittedName>
</protein>
<keyword evidence="2" id="KW-1185">Reference proteome</keyword>
<comment type="caution">
    <text evidence="1">The sequence shown here is derived from an EMBL/GenBank/DDBJ whole genome shotgun (WGS) entry which is preliminary data.</text>
</comment>
<dbReference type="Proteomes" id="UP001199044">
    <property type="component" value="Unassembled WGS sequence"/>
</dbReference>
<dbReference type="RefSeq" id="WP_068715161.1">
    <property type="nucleotide sequence ID" value="NZ_AP014635.1"/>
</dbReference>